<dbReference type="Gene3D" id="3.60.15.10">
    <property type="entry name" value="Ribonuclease Z/Hydroxyacylglutathione hydrolase-like"/>
    <property type="match status" value="1"/>
</dbReference>
<dbReference type="RefSeq" id="WP_165832892.1">
    <property type="nucleotide sequence ID" value="NZ_CABMMC010000045.1"/>
</dbReference>
<name>A0A2U1B3V2_9BACT</name>
<protein>
    <submittedName>
        <fullName evidence="3">Beta-lactamase family protein</fullName>
    </submittedName>
</protein>
<evidence type="ECO:0000259" key="2">
    <source>
        <dbReference type="Pfam" id="PF12706"/>
    </source>
</evidence>
<sequence>MKIIRIFSFLLLLGAALLAAAGKAEPVEVLRQDALAELRAFAAKWPQGNAARAARAILKQEEEAPDPNRWIGETIRFARTAFRENPPQTGNDEARRAAQLILDYPLRVEDTDPAVPAGFGKAWRETVNSVYQPVCDAMLDEILAARVKSGARIWKVYNMGFIVKTPNHAWCHDVRSGDTVTRRFTPDQLAKLVKILDVMFISHNHLDHVGADLAREMVRAGKTVVRPTDDTVAELNGDPHLRNLYGRFGKTVEVDGLAVRAFPGYQNIPNQEVPCCVYAVTADGVTVTHNGDNQSMQPYELLEKAQVTPDVMLANSWSGFAPYLAAGKPKLAIIGHEHELKHKVRGRDPWVTVYKRIAEAGLPTPVSVIDCGESIIYPNK</sequence>
<dbReference type="SUPFAM" id="SSF56281">
    <property type="entry name" value="Metallo-hydrolase/oxidoreductase"/>
    <property type="match status" value="1"/>
</dbReference>
<feature type="chain" id="PRO_5015519373" evidence="1">
    <location>
        <begin position="21"/>
        <end position="380"/>
    </location>
</feature>
<dbReference type="InterPro" id="IPR050114">
    <property type="entry name" value="UPF0173_UPF0282_UlaG_hydrolase"/>
</dbReference>
<keyword evidence="4" id="KW-1185">Reference proteome</keyword>
<evidence type="ECO:0000256" key="1">
    <source>
        <dbReference type="SAM" id="SignalP"/>
    </source>
</evidence>
<dbReference type="AlphaFoldDB" id="A0A2U1B3V2"/>
<dbReference type="Pfam" id="PF12706">
    <property type="entry name" value="Lactamase_B_2"/>
    <property type="match status" value="1"/>
</dbReference>
<feature type="signal peptide" evidence="1">
    <location>
        <begin position="1"/>
        <end position="20"/>
    </location>
</feature>
<evidence type="ECO:0000313" key="3">
    <source>
        <dbReference type="EMBL" id="PVY43366.1"/>
    </source>
</evidence>
<dbReference type="InterPro" id="IPR036866">
    <property type="entry name" value="RibonucZ/Hydroxyglut_hydro"/>
</dbReference>
<dbReference type="Proteomes" id="UP000245959">
    <property type="component" value="Unassembled WGS sequence"/>
</dbReference>
<dbReference type="PANTHER" id="PTHR43546">
    <property type="entry name" value="UPF0173 METAL-DEPENDENT HYDROLASE MJ1163-RELATED"/>
    <property type="match status" value="1"/>
</dbReference>
<dbReference type="EMBL" id="QEKH01000009">
    <property type="protein sequence ID" value="PVY43366.1"/>
    <property type="molecule type" value="Genomic_DNA"/>
</dbReference>
<dbReference type="GeneID" id="78294854"/>
<gene>
    <name evidence="3" type="ORF">C8D82_10951</name>
</gene>
<comment type="caution">
    <text evidence="3">The sequence shown here is derived from an EMBL/GenBank/DDBJ whole genome shotgun (WGS) entry which is preliminary data.</text>
</comment>
<dbReference type="InterPro" id="IPR001279">
    <property type="entry name" value="Metallo-B-lactamas"/>
</dbReference>
<accession>A0A2U1B3V2</accession>
<keyword evidence="1" id="KW-0732">Signal</keyword>
<reference evidence="3 4" key="1">
    <citation type="submission" date="2018-04" db="EMBL/GenBank/DDBJ databases">
        <title>Genomic Encyclopedia of Type Strains, Phase IV (KMG-IV): sequencing the most valuable type-strain genomes for metagenomic binning, comparative biology and taxonomic classification.</title>
        <authorList>
            <person name="Goeker M."/>
        </authorList>
    </citation>
    <scope>NUCLEOTIDE SEQUENCE [LARGE SCALE GENOMIC DNA]</scope>
    <source>
        <strain evidence="3 4">DSM 14823</strain>
    </source>
</reference>
<evidence type="ECO:0000313" key="4">
    <source>
        <dbReference type="Proteomes" id="UP000245959"/>
    </source>
</evidence>
<organism evidence="3 4">
    <name type="scientific">Victivallis vadensis</name>
    <dbReference type="NCBI Taxonomy" id="172901"/>
    <lineage>
        <taxon>Bacteria</taxon>
        <taxon>Pseudomonadati</taxon>
        <taxon>Lentisphaerota</taxon>
        <taxon>Lentisphaeria</taxon>
        <taxon>Victivallales</taxon>
        <taxon>Victivallaceae</taxon>
        <taxon>Victivallis</taxon>
    </lineage>
</organism>
<feature type="domain" description="Metallo-beta-lactamase" evidence="2">
    <location>
        <begin position="182"/>
        <end position="313"/>
    </location>
</feature>
<proteinExistence type="predicted"/>